<feature type="region of interest" description="Disordered" evidence="1">
    <location>
        <begin position="77"/>
        <end position="153"/>
    </location>
</feature>
<dbReference type="PROSITE" id="PS51205">
    <property type="entry name" value="VPS9"/>
    <property type="match status" value="1"/>
</dbReference>
<dbReference type="GO" id="GO:0030139">
    <property type="term" value="C:endocytic vesicle"/>
    <property type="evidence" value="ECO:0007669"/>
    <property type="project" value="TreeGrafter"/>
</dbReference>
<evidence type="ECO:0000259" key="2">
    <source>
        <dbReference type="PROSITE" id="PS51205"/>
    </source>
</evidence>
<accession>A0A9Q1CC26</accession>
<dbReference type="Gene3D" id="1.20.1050.80">
    <property type="entry name" value="VPS9 domain"/>
    <property type="match status" value="1"/>
</dbReference>
<gene>
    <name evidence="3" type="ORF">HOLleu_13601</name>
</gene>
<dbReference type="OrthoDB" id="10264848at2759"/>
<dbReference type="GO" id="GO:0031267">
    <property type="term" value="F:small GTPase binding"/>
    <property type="evidence" value="ECO:0007669"/>
    <property type="project" value="TreeGrafter"/>
</dbReference>
<evidence type="ECO:0000313" key="3">
    <source>
        <dbReference type="EMBL" id="KAJ8042527.1"/>
    </source>
</evidence>
<proteinExistence type="predicted"/>
<dbReference type="Proteomes" id="UP001152320">
    <property type="component" value="Chromosome 5"/>
</dbReference>
<feature type="compositionally biased region" description="Polar residues" evidence="1">
    <location>
        <begin position="81"/>
        <end position="102"/>
    </location>
</feature>
<feature type="compositionally biased region" description="Acidic residues" evidence="1">
    <location>
        <begin position="419"/>
        <end position="430"/>
    </location>
</feature>
<comment type="caution">
    <text evidence="3">The sequence shown here is derived from an EMBL/GenBank/DDBJ whole genome shotgun (WGS) entry which is preliminary data.</text>
</comment>
<reference evidence="3" key="1">
    <citation type="submission" date="2021-10" db="EMBL/GenBank/DDBJ databases">
        <title>Tropical sea cucumber genome reveals ecological adaptation and Cuvierian tubules defense mechanism.</title>
        <authorList>
            <person name="Chen T."/>
        </authorList>
    </citation>
    <scope>NUCLEOTIDE SEQUENCE</scope>
    <source>
        <strain evidence="3">Nanhai2018</strain>
        <tissue evidence="3">Muscle</tissue>
    </source>
</reference>
<feature type="compositionally biased region" description="Acidic residues" evidence="1">
    <location>
        <begin position="501"/>
        <end position="523"/>
    </location>
</feature>
<dbReference type="GO" id="GO:0016192">
    <property type="term" value="P:vesicle-mediated transport"/>
    <property type="evidence" value="ECO:0007669"/>
    <property type="project" value="InterPro"/>
</dbReference>
<feature type="region of interest" description="Disordered" evidence="1">
    <location>
        <begin position="458"/>
        <end position="550"/>
    </location>
</feature>
<dbReference type="GO" id="GO:0005829">
    <property type="term" value="C:cytosol"/>
    <property type="evidence" value="ECO:0007669"/>
    <property type="project" value="TreeGrafter"/>
</dbReference>
<sequence>MASPQQNLNLKPAMKYFVQAMKLDETGNNQDAYVEYLSCLQFISGTLFEDAKRKAMADPSLRQKDGKINESALQLHKENQHQQTEVPQSYQQPHIPSSSGPTSDLRDPSRTIFGPHQKPQYQQPSPPSKPLPPSPTHSVTSKKRSFKQLSPMEKAYHENRILMEAYSARLKRISGSKHQSSVSLTFQRRLMENMAIAKEREKQLAMKIRERHMKLQKLAAEKFSRSGPLSRDDLELHNTYARILEYDNRNLWLQELHEKLRASSKDAPIIQDLIGHIIAAAGHPFSQLMKYYQDVILEKLRPLLENHTCDDVRVPLDGVPVLELCEHKVIKVNSFKDSKTRKPMFNDDFMTRLLAFRNSAKYEEMLHEVGQDIISWEGDEMFEELIDELVMESSEILVSSESLRERPGDGGKVLNGGGENDEVKEEEEETPATVVQTFREITTKIRDDLKDAVEMGEDLSNHKEGDESGYDEYSVDGEEDGQLEGSSIEKRDEDVDATGSQEEEGLEDEGEEDAGKEESDTQDSGEQQSESDTQSVSSSRRESDMSETEEEKVRQKLVSLLVAVYEELATAVAKDQCLTIIEYHFFPGIWKALFAFFRRVNYDRELQIATAMTRYQDALPEHIGIPLRFCLKGEANPIDYGDSFPYANVVEELQNVSKYDCPADKLDCLGEGCDDLLPILSYIILKSAIPAVVSEISAMEIFIQEGYLFGKEGYCLTTMQTAMSYVFRLSEE</sequence>
<feature type="compositionally biased region" description="Acidic residues" evidence="1">
    <location>
        <begin position="467"/>
        <end position="482"/>
    </location>
</feature>
<keyword evidence="4" id="KW-1185">Reference proteome</keyword>
<dbReference type="InterPro" id="IPR037191">
    <property type="entry name" value="VPS9_dom_sf"/>
</dbReference>
<dbReference type="PANTHER" id="PTHR23101">
    <property type="entry name" value="RAB GDP/GTP EXCHANGE FACTOR"/>
    <property type="match status" value="1"/>
</dbReference>
<dbReference type="Pfam" id="PF02204">
    <property type="entry name" value="VPS9"/>
    <property type="match status" value="1"/>
</dbReference>
<evidence type="ECO:0000256" key="1">
    <source>
        <dbReference type="SAM" id="MobiDB-lite"/>
    </source>
</evidence>
<dbReference type="InterPro" id="IPR003123">
    <property type="entry name" value="VPS9"/>
</dbReference>
<name>A0A9Q1CC26_HOLLE</name>
<dbReference type="SMART" id="SM00167">
    <property type="entry name" value="VPS9"/>
    <property type="match status" value="1"/>
</dbReference>
<protein>
    <submittedName>
        <fullName evidence="3">VPS9 domain-containing protein 1</fullName>
    </submittedName>
</protein>
<dbReference type="PANTHER" id="PTHR23101:SF98">
    <property type="entry name" value="VPS9 DOMAIN-CONTAINING PROTEIN 1"/>
    <property type="match status" value="1"/>
</dbReference>
<dbReference type="GO" id="GO:0005085">
    <property type="term" value="F:guanyl-nucleotide exchange factor activity"/>
    <property type="evidence" value="ECO:0007669"/>
    <property type="project" value="InterPro"/>
</dbReference>
<feature type="compositionally biased region" description="Low complexity" evidence="1">
    <location>
        <begin position="526"/>
        <end position="538"/>
    </location>
</feature>
<dbReference type="InterPro" id="IPR045046">
    <property type="entry name" value="Vps9-like"/>
</dbReference>
<feature type="domain" description="VPS9" evidence="2">
    <location>
        <begin position="602"/>
        <end position="732"/>
    </location>
</feature>
<dbReference type="SUPFAM" id="SSF109993">
    <property type="entry name" value="VPS9 domain"/>
    <property type="match status" value="1"/>
</dbReference>
<dbReference type="AlphaFoldDB" id="A0A9Q1CC26"/>
<dbReference type="EMBL" id="JAIZAY010000005">
    <property type="protein sequence ID" value="KAJ8042527.1"/>
    <property type="molecule type" value="Genomic_DNA"/>
</dbReference>
<evidence type="ECO:0000313" key="4">
    <source>
        <dbReference type="Proteomes" id="UP001152320"/>
    </source>
</evidence>
<feature type="region of interest" description="Disordered" evidence="1">
    <location>
        <begin position="399"/>
        <end position="439"/>
    </location>
</feature>
<feature type="compositionally biased region" description="Pro residues" evidence="1">
    <location>
        <begin position="124"/>
        <end position="135"/>
    </location>
</feature>
<organism evidence="3 4">
    <name type="scientific">Holothuria leucospilota</name>
    <name type="common">Black long sea cucumber</name>
    <name type="synonym">Mertensiothuria leucospilota</name>
    <dbReference type="NCBI Taxonomy" id="206669"/>
    <lineage>
        <taxon>Eukaryota</taxon>
        <taxon>Metazoa</taxon>
        <taxon>Echinodermata</taxon>
        <taxon>Eleutherozoa</taxon>
        <taxon>Echinozoa</taxon>
        <taxon>Holothuroidea</taxon>
        <taxon>Aspidochirotacea</taxon>
        <taxon>Aspidochirotida</taxon>
        <taxon>Holothuriidae</taxon>
        <taxon>Holothuria</taxon>
    </lineage>
</organism>